<feature type="region of interest" description="Disordered" evidence="6">
    <location>
        <begin position="110"/>
        <end position="129"/>
    </location>
</feature>
<feature type="region of interest" description="Disordered" evidence="6">
    <location>
        <begin position="135"/>
        <end position="245"/>
    </location>
</feature>
<protein>
    <recommendedName>
        <fullName evidence="7">C2H2-type domain-containing protein</fullName>
    </recommendedName>
</protein>
<reference evidence="8" key="1">
    <citation type="journal article" date="2023" name="Mol. Biol. Evol.">
        <title>Third-Generation Sequencing Reveals the Adaptive Role of the Epigenome in Three Deep-Sea Polychaetes.</title>
        <authorList>
            <person name="Perez M."/>
            <person name="Aroh O."/>
            <person name="Sun Y."/>
            <person name="Lan Y."/>
            <person name="Juniper S.K."/>
            <person name="Young C.R."/>
            <person name="Angers B."/>
            <person name="Qian P.Y."/>
        </authorList>
    </citation>
    <scope>NUCLEOTIDE SEQUENCE</scope>
    <source>
        <strain evidence="8">R07B-5</strain>
    </source>
</reference>
<keyword evidence="2" id="KW-0677">Repeat</keyword>
<evidence type="ECO:0000256" key="3">
    <source>
        <dbReference type="ARBA" id="ARBA00022771"/>
    </source>
</evidence>
<feature type="compositionally biased region" description="Acidic residues" evidence="6">
    <location>
        <begin position="208"/>
        <end position="231"/>
    </location>
</feature>
<feature type="domain" description="C2H2-type" evidence="7">
    <location>
        <begin position="757"/>
        <end position="785"/>
    </location>
</feature>
<feature type="compositionally biased region" description="Basic and acidic residues" evidence="6">
    <location>
        <begin position="145"/>
        <end position="180"/>
    </location>
</feature>
<dbReference type="FunFam" id="3.30.160.60:FF:000065">
    <property type="entry name" value="B-cell CLL/lymphoma 6, member B"/>
    <property type="match status" value="1"/>
</dbReference>
<name>A0AAD9UCC0_RIDPI</name>
<dbReference type="SMART" id="SM00355">
    <property type="entry name" value="ZnF_C2H2"/>
    <property type="match status" value="10"/>
</dbReference>
<dbReference type="Proteomes" id="UP001209878">
    <property type="component" value="Unassembled WGS sequence"/>
</dbReference>
<feature type="region of interest" description="Disordered" evidence="6">
    <location>
        <begin position="436"/>
        <end position="461"/>
    </location>
</feature>
<comment type="caution">
    <text evidence="8">The sequence shown here is derived from an EMBL/GenBank/DDBJ whole genome shotgun (WGS) entry which is preliminary data.</text>
</comment>
<evidence type="ECO:0000313" key="9">
    <source>
        <dbReference type="Proteomes" id="UP001209878"/>
    </source>
</evidence>
<feature type="domain" description="C2H2-type" evidence="7">
    <location>
        <begin position="580"/>
        <end position="607"/>
    </location>
</feature>
<organism evidence="8 9">
    <name type="scientific">Ridgeia piscesae</name>
    <name type="common">Tubeworm</name>
    <dbReference type="NCBI Taxonomy" id="27915"/>
    <lineage>
        <taxon>Eukaryota</taxon>
        <taxon>Metazoa</taxon>
        <taxon>Spiralia</taxon>
        <taxon>Lophotrochozoa</taxon>
        <taxon>Annelida</taxon>
        <taxon>Polychaeta</taxon>
        <taxon>Sedentaria</taxon>
        <taxon>Canalipalpata</taxon>
        <taxon>Sabellida</taxon>
        <taxon>Siboglinidae</taxon>
        <taxon>Ridgeia</taxon>
    </lineage>
</organism>
<dbReference type="FunFam" id="3.30.160.60:FF:000446">
    <property type="entry name" value="Zinc finger protein"/>
    <property type="match status" value="1"/>
</dbReference>
<sequence length="1077" mass="118497">MGDVEPRRSARKRTASTRLQDMQLLGVSAKQITKKPKRLVDQSEHSQTNAHGKRVKTEKEPLAAQSSVTASSGRRKKGKDATTINRVPADVDREPVDKLQTDTSIGITNVELQHRRDRASGSSLDSFRKIRRGEKDLSIASGHQSNEDGHGIVKEETTEHEEEQIRSEKEEPGKGTKQLEEETPQAELHLQKIEQELEQGEEGRKQADEEEHVDEATVQEEEDYQLAEQEEETKNTSPEKGTTMTCDTTTGAVEETADAHMKTPTGELSHDECRENIKVCALVESCEILSQRTDEYHNANDAIPPIDDTSDVRDKSATECPRSEQDGGHIDTHGAADDNHDDLVGTATSTVELGQLQSVYDEANTEQNVTVLSNDTNVLLGLDSTTQLICDVAARLPSTQTLRLTGPSQADVTGTVMTFGNDATYVLKTNAEKSDARYESTTGGSTGCSDGGSDQPVSGSGEDTTFFMNETAPLPCDSMVVSTSGDTANQSPVCVMHLPSVTTDTSQAAGTPCNVIADVVQVSGTIESSNVTYVNVSSTTNPLRVGDLGAGVGVGSIDTVGGTHVDVVLVPAIACTDGLFRCDYCKYTTDKKANWYKHKIHHTGRRPYSCDKCPYNATTSSNLRRHQLIHAEVRSFQCTICDVKFRQKIHLERHIKYKHQEKSVECPHCDYHCANVTPDLKIHLQRKHQIGVDQPQPPLRCSDCSFTTVSRKDLKQHEKFHKSGPELKLYCEECCFVTDCQSRLKRHLLTHTHERPFSCALCNYRATQKEHIARHMKAKHEAEASDGYPHRRMNSSSGNHTGQVAMATGLSQPKRRTPLTDFCNKEKLFACNFCTMSFAKLINLYKHIRVQHGNTESDGLHACVVCEYRSTSRNNLLVHMRKHNANVSSDPPTQCKLYSCVVCKFMHPKRQTLYSHMRKVHNMQIVVTKGNIHCLIDANDIPNDDDTQLPATTVSSTDAEQVLISVDASNAALLQMASGSRTDTAPPGGSFGSSEAINAVQKLQVLSQTEETVPLDGVVLAEDITVSTDQEEGAVIGQDVATATDIEVCSSELSHLSSGDYVEINGEMYKVEFSNQK</sequence>
<feature type="region of interest" description="Disordered" evidence="6">
    <location>
        <begin position="782"/>
        <end position="803"/>
    </location>
</feature>
<accession>A0AAD9UCC0</accession>
<keyword evidence="3 5" id="KW-0863">Zinc-finger</keyword>
<dbReference type="SUPFAM" id="SSF57667">
    <property type="entry name" value="beta-beta-alpha zinc fingers"/>
    <property type="match status" value="4"/>
</dbReference>
<dbReference type="InterPro" id="IPR036236">
    <property type="entry name" value="Znf_C2H2_sf"/>
</dbReference>
<feature type="domain" description="C2H2-type" evidence="7">
    <location>
        <begin position="636"/>
        <end position="664"/>
    </location>
</feature>
<feature type="compositionally biased region" description="Basic and acidic residues" evidence="6">
    <location>
        <begin position="189"/>
        <end position="207"/>
    </location>
</feature>
<dbReference type="Gene3D" id="3.30.160.60">
    <property type="entry name" value="Classic Zinc Finger"/>
    <property type="match status" value="5"/>
</dbReference>
<keyword evidence="9" id="KW-1185">Reference proteome</keyword>
<keyword evidence="4" id="KW-0862">Zinc</keyword>
<evidence type="ECO:0000256" key="4">
    <source>
        <dbReference type="ARBA" id="ARBA00022833"/>
    </source>
</evidence>
<dbReference type="AlphaFoldDB" id="A0AAD9UCC0"/>
<evidence type="ECO:0000256" key="2">
    <source>
        <dbReference type="ARBA" id="ARBA00022737"/>
    </source>
</evidence>
<dbReference type="PROSITE" id="PS50157">
    <property type="entry name" value="ZINC_FINGER_C2H2_2"/>
    <property type="match status" value="6"/>
</dbReference>
<feature type="region of interest" description="Disordered" evidence="6">
    <location>
        <begin position="298"/>
        <end position="343"/>
    </location>
</feature>
<dbReference type="GO" id="GO:0005634">
    <property type="term" value="C:nucleus"/>
    <property type="evidence" value="ECO:0007669"/>
    <property type="project" value="TreeGrafter"/>
</dbReference>
<dbReference type="PANTHER" id="PTHR24408:SF58">
    <property type="entry name" value="TRANSCRIPTION FACTOR (TFIIIA), PUTATIVE (AFU_ORTHOLOGUE AFUA_1G05150)-RELATED"/>
    <property type="match status" value="1"/>
</dbReference>
<dbReference type="PANTHER" id="PTHR24408">
    <property type="entry name" value="ZINC FINGER PROTEIN"/>
    <property type="match status" value="1"/>
</dbReference>
<dbReference type="InterPro" id="IPR013087">
    <property type="entry name" value="Znf_C2H2_type"/>
</dbReference>
<evidence type="ECO:0000313" key="8">
    <source>
        <dbReference type="EMBL" id="KAK2184277.1"/>
    </source>
</evidence>
<dbReference type="GO" id="GO:0043565">
    <property type="term" value="F:sequence-specific DNA binding"/>
    <property type="evidence" value="ECO:0007669"/>
    <property type="project" value="TreeGrafter"/>
</dbReference>
<dbReference type="EMBL" id="JAODUO010000273">
    <property type="protein sequence ID" value="KAK2184277.1"/>
    <property type="molecule type" value="Genomic_DNA"/>
</dbReference>
<evidence type="ECO:0000256" key="5">
    <source>
        <dbReference type="PROSITE-ProRule" id="PRU00042"/>
    </source>
</evidence>
<evidence type="ECO:0000256" key="1">
    <source>
        <dbReference type="ARBA" id="ARBA00022723"/>
    </source>
</evidence>
<feature type="region of interest" description="Disordered" evidence="6">
    <location>
        <begin position="1"/>
        <end position="102"/>
    </location>
</feature>
<proteinExistence type="predicted"/>
<dbReference type="GO" id="GO:0008270">
    <property type="term" value="F:zinc ion binding"/>
    <property type="evidence" value="ECO:0007669"/>
    <property type="project" value="UniProtKB-KW"/>
</dbReference>
<dbReference type="GO" id="GO:0000981">
    <property type="term" value="F:DNA-binding transcription factor activity, RNA polymerase II-specific"/>
    <property type="evidence" value="ECO:0007669"/>
    <property type="project" value="TreeGrafter"/>
</dbReference>
<feature type="domain" description="C2H2-type" evidence="7">
    <location>
        <begin position="729"/>
        <end position="756"/>
    </location>
</feature>
<feature type="domain" description="C2H2-type" evidence="7">
    <location>
        <begin position="829"/>
        <end position="857"/>
    </location>
</feature>
<dbReference type="PROSITE" id="PS00028">
    <property type="entry name" value="ZINC_FINGER_C2H2_1"/>
    <property type="match status" value="2"/>
</dbReference>
<feature type="compositionally biased region" description="Basic and acidic residues" evidence="6">
    <location>
        <begin position="310"/>
        <end position="343"/>
    </location>
</feature>
<evidence type="ECO:0000259" key="7">
    <source>
        <dbReference type="PROSITE" id="PS50157"/>
    </source>
</evidence>
<evidence type="ECO:0000256" key="6">
    <source>
        <dbReference type="SAM" id="MobiDB-lite"/>
    </source>
</evidence>
<dbReference type="Pfam" id="PF00096">
    <property type="entry name" value="zf-C2H2"/>
    <property type="match status" value="2"/>
</dbReference>
<feature type="compositionally biased region" description="Basic and acidic residues" evidence="6">
    <location>
        <begin position="89"/>
        <end position="100"/>
    </location>
</feature>
<keyword evidence="1" id="KW-0479">Metal-binding</keyword>
<gene>
    <name evidence="8" type="ORF">NP493_274g03020</name>
</gene>
<feature type="domain" description="C2H2-type" evidence="7">
    <location>
        <begin position="608"/>
        <end position="635"/>
    </location>
</feature>